<name>A0A5M6BWJ9_9TREE</name>
<accession>A0A5M6BWJ9</accession>
<evidence type="ECO:0000313" key="2">
    <source>
        <dbReference type="EMBL" id="WWD18353.1"/>
    </source>
</evidence>
<dbReference type="AlphaFoldDB" id="A0A5M6BWJ9"/>
<dbReference type="KEGG" id="ksn:43590171"/>
<proteinExistence type="predicted"/>
<organism evidence="2 3">
    <name type="scientific">Kwoniella shandongensis</name>
    <dbReference type="NCBI Taxonomy" id="1734106"/>
    <lineage>
        <taxon>Eukaryota</taxon>
        <taxon>Fungi</taxon>
        <taxon>Dikarya</taxon>
        <taxon>Basidiomycota</taxon>
        <taxon>Agaricomycotina</taxon>
        <taxon>Tremellomycetes</taxon>
        <taxon>Tremellales</taxon>
        <taxon>Cryptococcaceae</taxon>
        <taxon>Kwoniella</taxon>
    </lineage>
</organism>
<feature type="region of interest" description="Disordered" evidence="1">
    <location>
        <begin position="201"/>
        <end position="236"/>
    </location>
</feature>
<dbReference type="OrthoDB" id="2574952at2759"/>
<protein>
    <submittedName>
        <fullName evidence="2">Uncharacterized protein</fullName>
    </submittedName>
</protein>
<sequence length="267" mass="28651">MSTISNAASASASVPGSSAPLWNLPSTIPARQVLPDRHKSKTALTEQKGKESDPGRMAIWVCLLDDRPHLHPSLLALHKHRHNVHSIPLPPDPSTDLPGTLPRLVPVPSNTTLLPQNTPTTAPIALDSTATPTPLLNDHVPTGLDTVSVSEMGTSQTGPITLDDILSFATTTTTTTATTTVPISFPPSQGTTQPDHNIDVDVQMTSPSNQSPILPPQAEQRNAQSQAQAQGHAHAQALAIEAARNEWFTWRFSEEEETRRKAYLPLA</sequence>
<dbReference type="RefSeq" id="XP_031859599.1">
    <property type="nucleotide sequence ID" value="XM_032006018.1"/>
</dbReference>
<evidence type="ECO:0000256" key="1">
    <source>
        <dbReference type="SAM" id="MobiDB-lite"/>
    </source>
</evidence>
<reference evidence="2" key="1">
    <citation type="submission" date="2017-08" db="EMBL/GenBank/DDBJ databases">
        <authorList>
            <person name="Cuomo C."/>
            <person name="Billmyre B."/>
            <person name="Heitman J."/>
        </authorList>
    </citation>
    <scope>NUCLEOTIDE SEQUENCE</scope>
    <source>
        <strain evidence="2">CBS 12478</strain>
    </source>
</reference>
<reference evidence="2" key="2">
    <citation type="submission" date="2024-01" db="EMBL/GenBank/DDBJ databases">
        <title>Comparative genomics of Cryptococcus and Kwoniella reveals pathogenesis evolution and contrasting modes of karyotype evolution via chromosome fusion or intercentromeric recombination.</title>
        <authorList>
            <person name="Coelho M.A."/>
            <person name="David-Palma M."/>
            <person name="Shea T."/>
            <person name="Bowers K."/>
            <person name="McGinley-Smith S."/>
            <person name="Mohammad A.W."/>
            <person name="Gnirke A."/>
            <person name="Yurkov A.M."/>
            <person name="Nowrousian M."/>
            <person name="Sun S."/>
            <person name="Cuomo C.A."/>
            <person name="Heitman J."/>
        </authorList>
    </citation>
    <scope>NUCLEOTIDE SEQUENCE</scope>
    <source>
        <strain evidence="2">CBS 12478</strain>
    </source>
</reference>
<feature type="compositionally biased region" description="Low complexity" evidence="1">
    <location>
        <begin position="223"/>
        <end position="236"/>
    </location>
</feature>
<dbReference type="EMBL" id="CP144055">
    <property type="protein sequence ID" value="WWD18353.1"/>
    <property type="molecule type" value="Genomic_DNA"/>
</dbReference>
<dbReference type="GeneID" id="43590171"/>
<gene>
    <name evidence="2" type="ORF">CI109_102803</name>
</gene>
<feature type="compositionally biased region" description="Polar residues" evidence="1">
    <location>
        <begin position="203"/>
        <end position="212"/>
    </location>
</feature>
<feature type="region of interest" description="Disordered" evidence="1">
    <location>
        <begin position="1"/>
        <end position="22"/>
    </location>
</feature>
<keyword evidence="3" id="KW-1185">Reference proteome</keyword>
<dbReference type="Proteomes" id="UP000322225">
    <property type="component" value="Chromosome 5"/>
</dbReference>
<feature type="compositionally biased region" description="Low complexity" evidence="1">
    <location>
        <begin position="1"/>
        <end position="19"/>
    </location>
</feature>
<evidence type="ECO:0000313" key="3">
    <source>
        <dbReference type="Proteomes" id="UP000322225"/>
    </source>
</evidence>